<feature type="chain" id="PRO_5013166543" evidence="1">
    <location>
        <begin position="20"/>
        <end position="126"/>
    </location>
</feature>
<feature type="signal peptide" evidence="1">
    <location>
        <begin position="1"/>
        <end position="19"/>
    </location>
</feature>
<organism evidence="2">
    <name type="scientific">Rhipicephalus zambeziensis</name>
    <dbReference type="NCBI Taxonomy" id="60191"/>
    <lineage>
        <taxon>Eukaryota</taxon>
        <taxon>Metazoa</taxon>
        <taxon>Ecdysozoa</taxon>
        <taxon>Arthropoda</taxon>
        <taxon>Chelicerata</taxon>
        <taxon>Arachnida</taxon>
        <taxon>Acari</taxon>
        <taxon>Parasitiformes</taxon>
        <taxon>Ixodida</taxon>
        <taxon>Ixodoidea</taxon>
        <taxon>Ixodidae</taxon>
        <taxon>Rhipicephalinae</taxon>
        <taxon>Rhipicephalus</taxon>
        <taxon>Rhipicephalus</taxon>
    </lineage>
</organism>
<sequence length="126" mass="14590">MRGLLIISVFLGCYVIAYTNDDDDDLLQKPMDIGLHGPNSDGHRKTRRYPRGRGRYGAHCINSDDCNARYCCLMYRGIRTCQPRAHPGRLCTEFQYKGGYYRSYCPCLYGEGQCKRSVCSRTPWWE</sequence>
<dbReference type="AlphaFoldDB" id="A0A224YGK2"/>
<accession>A0A224YGK2</accession>
<protein>
    <submittedName>
        <fullName evidence="2">Ixodegrin B</fullName>
    </submittedName>
</protein>
<reference evidence="2" key="1">
    <citation type="journal article" date="2017" name="Parasit. Vectors">
        <title>Sialotranscriptomics of Rhipicephalus zambeziensis reveals intricate expression profiles of secretory proteins and suggests tight temporal transcriptional regulation during blood-feeding.</title>
        <authorList>
            <person name="de Castro M.H."/>
            <person name="de Klerk D."/>
            <person name="Pienaar R."/>
            <person name="Rees D.J.G."/>
            <person name="Mans B.J."/>
        </authorList>
    </citation>
    <scope>NUCLEOTIDE SEQUENCE</scope>
    <source>
        <tissue evidence="2">Salivary glands</tissue>
    </source>
</reference>
<keyword evidence="1" id="KW-0732">Signal</keyword>
<proteinExistence type="predicted"/>
<evidence type="ECO:0000256" key="1">
    <source>
        <dbReference type="SAM" id="SignalP"/>
    </source>
</evidence>
<name>A0A224YGK2_9ACAR</name>
<dbReference type="EMBL" id="GFPF01003733">
    <property type="protein sequence ID" value="MAA14879.1"/>
    <property type="molecule type" value="Transcribed_RNA"/>
</dbReference>
<evidence type="ECO:0000313" key="2">
    <source>
        <dbReference type="EMBL" id="MAA14879.1"/>
    </source>
</evidence>
<dbReference type="Gene3D" id="2.10.80.10">
    <property type="entry name" value="Lipase, subunit A"/>
    <property type="match status" value="1"/>
</dbReference>